<proteinExistence type="predicted"/>
<evidence type="ECO:0000313" key="1">
    <source>
        <dbReference type="EMBL" id="EYC13766.1"/>
    </source>
</evidence>
<evidence type="ECO:0000313" key="2">
    <source>
        <dbReference type="Proteomes" id="UP000024635"/>
    </source>
</evidence>
<dbReference type="AlphaFoldDB" id="A0A016UFS6"/>
<reference evidence="2" key="1">
    <citation type="journal article" date="2015" name="Nat. Genet.">
        <title>The genome and transcriptome of the zoonotic hookworm Ancylostoma ceylanicum identify infection-specific gene families.</title>
        <authorList>
            <person name="Schwarz E.M."/>
            <person name="Hu Y."/>
            <person name="Antoshechkin I."/>
            <person name="Miller M.M."/>
            <person name="Sternberg P.W."/>
            <person name="Aroian R.V."/>
        </authorList>
    </citation>
    <scope>NUCLEOTIDE SEQUENCE</scope>
    <source>
        <strain evidence="2">HY135</strain>
    </source>
</reference>
<organism evidence="1 2">
    <name type="scientific">Ancylostoma ceylanicum</name>
    <dbReference type="NCBI Taxonomy" id="53326"/>
    <lineage>
        <taxon>Eukaryota</taxon>
        <taxon>Metazoa</taxon>
        <taxon>Ecdysozoa</taxon>
        <taxon>Nematoda</taxon>
        <taxon>Chromadorea</taxon>
        <taxon>Rhabditida</taxon>
        <taxon>Rhabditina</taxon>
        <taxon>Rhabditomorpha</taxon>
        <taxon>Strongyloidea</taxon>
        <taxon>Ancylostomatidae</taxon>
        <taxon>Ancylostomatinae</taxon>
        <taxon>Ancylostoma</taxon>
    </lineage>
</organism>
<name>A0A016UFS6_9BILA</name>
<protein>
    <submittedName>
        <fullName evidence="1">Uncharacterized protein</fullName>
    </submittedName>
</protein>
<accession>A0A016UFS6</accession>
<keyword evidence="2" id="KW-1185">Reference proteome</keyword>
<dbReference type="Proteomes" id="UP000024635">
    <property type="component" value="Unassembled WGS sequence"/>
</dbReference>
<sequence>MLTTAQRRGELNLFGQYWTCSDMISHDHSCSHSSALEYCSVHHRTGAIRVRYGWDTRTFSAPLLWWKPQ</sequence>
<dbReference type="EMBL" id="JARK01001378">
    <property type="protein sequence ID" value="EYC13766.1"/>
    <property type="molecule type" value="Genomic_DNA"/>
</dbReference>
<comment type="caution">
    <text evidence="1">The sequence shown here is derived from an EMBL/GenBank/DDBJ whole genome shotgun (WGS) entry which is preliminary data.</text>
</comment>
<gene>
    <name evidence="1" type="primary">Acey_s0042.g514</name>
    <name evidence="1" type="ORF">Y032_0042g514</name>
</gene>